<gene>
    <name evidence="3" type="ORF">BDK92_6735</name>
</gene>
<dbReference type="AlphaFoldDB" id="A0A495JTH1"/>
<dbReference type="Proteomes" id="UP000277671">
    <property type="component" value="Unassembled WGS sequence"/>
</dbReference>
<dbReference type="Pfam" id="PF00550">
    <property type="entry name" value="PP-binding"/>
    <property type="match status" value="1"/>
</dbReference>
<dbReference type="Gene3D" id="3.30.530.20">
    <property type="match status" value="1"/>
</dbReference>
<dbReference type="SUPFAM" id="SSF55961">
    <property type="entry name" value="Bet v1-like"/>
    <property type="match status" value="1"/>
</dbReference>
<dbReference type="InterPro" id="IPR005031">
    <property type="entry name" value="COQ10_START"/>
</dbReference>
<protein>
    <submittedName>
        <fullName evidence="3">Aromatase</fullName>
    </submittedName>
</protein>
<dbReference type="Pfam" id="PF03364">
    <property type="entry name" value="Polyketide_cyc"/>
    <property type="match status" value="1"/>
</dbReference>
<dbReference type="Gene3D" id="1.10.1200.10">
    <property type="entry name" value="ACP-like"/>
    <property type="match status" value="1"/>
</dbReference>
<feature type="region of interest" description="Disordered" evidence="1">
    <location>
        <begin position="85"/>
        <end position="129"/>
    </location>
</feature>
<accession>A0A495JTH1</accession>
<dbReference type="EMBL" id="RBKT01000001">
    <property type="protein sequence ID" value="RKR92297.1"/>
    <property type="molecule type" value="Genomic_DNA"/>
</dbReference>
<evidence type="ECO:0000256" key="1">
    <source>
        <dbReference type="SAM" id="MobiDB-lite"/>
    </source>
</evidence>
<dbReference type="RefSeq" id="WP_246017395.1">
    <property type="nucleotide sequence ID" value="NZ_RBKT01000001.1"/>
</dbReference>
<proteinExistence type="predicted"/>
<evidence type="ECO:0000313" key="3">
    <source>
        <dbReference type="EMBL" id="RKR92297.1"/>
    </source>
</evidence>
<sequence length="285" mass="31550">MTVQRADKRLATAEDITSILVRNCGLNAESAMAAPTASLEELGMDSLALLELQAVVAERYQVQIPEEVKHLTIADIAELVDRQADPALLPTQTTGPDETAAAPDETAELPGADAGTDPPGQADPPGHTENSVVILAPRQLVWDLTNDVSAWPGLFTEYQLAEVLEQRGNRVLFRLTMFPDENGIAWSWVSERTMDPVEFEVHARRVETGPFAYMRIYWRYDEVPGGTRMTWVQDFAMKPTAPVNNAQMTERINTNSRIQLNIIRDRIELAARERALDVPGGGDDE</sequence>
<evidence type="ECO:0000313" key="4">
    <source>
        <dbReference type="Proteomes" id="UP000277671"/>
    </source>
</evidence>
<dbReference type="InterPro" id="IPR009081">
    <property type="entry name" value="PP-bd_ACP"/>
</dbReference>
<keyword evidence="4" id="KW-1185">Reference proteome</keyword>
<dbReference type="SUPFAM" id="SSF47336">
    <property type="entry name" value="ACP-like"/>
    <property type="match status" value="1"/>
</dbReference>
<dbReference type="InterPro" id="IPR036736">
    <property type="entry name" value="ACP-like_sf"/>
</dbReference>
<reference evidence="3 4" key="1">
    <citation type="submission" date="2018-10" db="EMBL/GenBank/DDBJ databases">
        <title>Sequencing the genomes of 1000 actinobacteria strains.</title>
        <authorList>
            <person name="Klenk H.-P."/>
        </authorList>
    </citation>
    <scope>NUCLEOTIDE SEQUENCE [LARGE SCALE GENOMIC DNA]</scope>
    <source>
        <strain evidence="3 4">DSM 45175</strain>
    </source>
</reference>
<dbReference type="PROSITE" id="PS50075">
    <property type="entry name" value="CARRIER"/>
    <property type="match status" value="1"/>
</dbReference>
<organism evidence="3 4">
    <name type="scientific">Micromonospora pisi</name>
    <dbReference type="NCBI Taxonomy" id="589240"/>
    <lineage>
        <taxon>Bacteria</taxon>
        <taxon>Bacillati</taxon>
        <taxon>Actinomycetota</taxon>
        <taxon>Actinomycetes</taxon>
        <taxon>Micromonosporales</taxon>
        <taxon>Micromonosporaceae</taxon>
        <taxon>Micromonospora</taxon>
    </lineage>
</organism>
<dbReference type="CDD" id="cd08860">
    <property type="entry name" value="TcmN_ARO-CYC_like"/>
    <property type="match status" value="1"/>
</dbReference>
<dbReference type="InterPro" id="IPR023393">
    <property type="entry name" value="START-like_dom_sf"/>
</dbReference>
<feature type="domain" description="Carrier" evidence="2">
    <location>
        <begin position="10"/>
        <end position="87"/>
    </location>
</feature>
<comment type="caution">
    <text evidence="3">The sequence shown here is derived from an EMBL/GenBank/DDBJ whole genome shotgun (WGS) entry which is preliminary data.</text>
</comment>
<name>A0A495JTH1_9ACTN</name>
<evidence type="ECO:0000259" key="2">
    <source>
        <dbReference type="PROSITE" id="PS50075"/>
    </source>
</evidence>